<gene>
    <name evidence="1" type="ORF">B7P43_G03646</name>
</gene>
<dbReference type="PANTHER" id="PTHR46060:SF1">
    <property type="entry name" value="MARINER MOS1 TRANSPOSASE-LIKE PROTEIN"/>
    <property type="match status" value="1"/>
</dbReference>
<sequence length="115" mass="13413">MADSHEQRAAVKFCFLLGKTATETVMLQTAYKEAPMSKTQIYAWSFRFKRGEISTDDQSRSGRPSTARTDEDVTEIRQIILEDRRRTIDELVERTGIAWSSCQRFSTEEFHMKRL</sequence>
<keyword evidence="2" id="KW-1185">Reference proteome</keyword>
<evidence type="ECO:0000313" key="1">
    <source>
        <dbReference type="EMBL" id="PNF32105.1"/>
    </source>
</evidence>
<comment type="caution">
    <text evidence="1">The sequence shown here is derived from an EMBL/GenBank/DDBJ whole genome shotgun (WGS) entry which is preliminary data.</text>
</comment>
<proteinExistence type="predicted"/>
<name>A0A2J7QU61_9NEOP</name>
<accession>A0A2J7QU61</accession>
<evidence type="ECO:0008006" key="3">
    <source>
        <dbReference type="Google" id="ProtNLM"/>
    </source>
</evidence>
<organism evidence="1 2">
    <name type="scientific">Cryptotermes secundus</name>
    <dbReference type="NCBI Taxonomy" id="105785"/>
    <lineage>
        <taxon>Eukaryota</taxon>
        <taxon>Metazoa</taxon>
        <taxon>Ecdysozoa</taxon>
        <taxon>Arthropoda</taxon>
        <taxon>Hexapoda</taxon>
        <taxon>Insecta</taxon>
        <taxon>Pterygota</taxon>
        <taxon>Neoptera</taxon>
        <taxon>Polyneoptera</taxon>
        <taxon>Dictyoptera</taxon>
        <taxon>Blattodea</taxon>
        <taxon>Blattoidea</taxon>
        <taxon>Termitoidae</taxon>
        <taxon>Kalotermitidae</taxon>
        <taxon>Cryptotermitinae</taxon>
        <taxon>Cryptotermes</taxon>
    </lineage>
</organism>
<dbReference type="Gene3D" id="1.10.10.1450">
    <property type="match status" value="1"/>
</dbReference>
<dbReference type="InterPro" id="IPR052709">
    <property type="entry name" value="Transposase-MT_Hybrid"/>
</dbReference>
<protein>
    <recommendedName>
        <fullName evidence="3">Mos1 transposase HTH domain-containing protein</fullName>
    </recommendedName>
</protein>
<dbReference type="EMBL" id="NEVH01011188">
    <property type="protein sequence ID" value="PNF32105.1"/>
    <property type="molecule type" value="Genomic_DNA"/>
</dbReference>
<dbReference type="Proteomes" id="UP000235965">
    <property type="component" value="Unassembled WGS sequence"/>
</dbReference>
<evidence type="ECO:0000313" key="2">
    <source>
        <dbReference type="Proteomes" id="UP000235965"/>
    </source>
</evidence>
<dbReference type="AlphaFoldDB" id="A0A2J7QU61"/>
<dbReference type="InParanoid" id="A0A2J7QU61"/>
<dbReference type="PANTHER" id="PTHR46060">
    <property type="entry name" value="MARINER MOS1 TRANSPOSASE-LIKE PROTEIN"/>
    <property type="match status" value="1"/>
</dbReference>
<dbReference type="STRING" id="105785.A0A2J7QU61"/>
<reference evidence="1 2" key="1">
    <citation type="submission" date="2017-12" db="EMBL/GenBank/DDBJ databases">
        <title>Hemimetabolous genomes reveal molecular basis of termite eusociality.</title>
        <authorList>
            <person name="Harrison M.C."/>
            <person name="Jongepier E."/>
            <person name="Robertson H.M."/>
            <person name="Arning N."/>
            <person name="Bitard-Feildel T."/>
            <person name="Chao H."/>
            <person name="Childers C.P."/>
            <person name="Dinh H."/>
            <person name="Doddapaneni H."/>
            <person name="Dugan S."/>
            <person name="Gowin J."/>
            <person name="Greiner C."/>
            <person name="Han Y."/>
            <person name="Hu H."/>
            <person name="Hughes D.S.T."/>
            <person name="Huylmans A.-K."/>
            <person name="Kemena C."/>
            <person name="Kremer L.P.M."/>
            <person name="Lee S.L."/>
            <person name="Lopez-Ezquerra A."/>
            <person name="Mallet L."/>
            <person name="Monroy-Kuhn J.M."/>
            <person name="Moser A."/>
            <person name="Murali S.C."/>
            <person name="Muzny D.M."/>
            <person name="Otani S."/>
            <person name="Piulachs M.-D."/>
            <person name="Poelchau M."/>
            <person name="Qu J."/>
            <person name="Schaub F."/>
            <person name="Wada-Katsumata A."/>
            <person name="Worley K.C."/>
            <person name="Xie Q."/>
            <person name="Ylla G."/>
            <person name="Poulsen M."/>
            <person name="Gibbs R.A."/>
            <person name="Schal C."/>
            <person name="Richards S."/>
            <person name="Belles X."/>
            <person name="Korb J."/>
            <person name="Bornberg-Bauer E."/>
        </authorList>
    </citation>
    <scope>NUCLEOTIDE SEQUENCE [LARGE SCALE GENOMIC DNA]</scope>
    <source>
        <tissue evidence="1">Whole body</tissue>
    </source>
</reference>